<evidence type="ECO:0000256" key="1">
    <source>
        <dbReference type="ARBA" id="ARBA00011738"/>
    </source>
</evidence>
<keyword evidence="2" id="KW-0659">Purine metabolism</keyword>
<dbReference type="EC" id="4.3.2.3" evidence="5"/>
<dbReference type="PANTHER" id="PTHR21221:SF1">
    <property type="entry name" value="UREIDOGLYCOLATE LYASE"/>
    <property type="match status" value="1"/>
</dbReference>
<dbReference type="Gene3D" id="2.60.120.480">
    <property type="entry name" value="Ureidoglycolate hydrolase"/>
    <property type="match status" value="1"/>
</dbReference>
<dbReference type="GO" id="GO:0006144">
    <property type="term" value="P:purine nucleobase metabolic process"/>
    <property type="evidence" value="ECO:0007669"/>
    <property type="project" value="UniProtKB-KW"/>
</dbReference>
<dbReference type="GO" id="GO:0000256">
    <property type="term" value="P:allantoin catabolic process"/>
    <property type="evidence" value="ECO:0007669"/>
    <property type="project" value="InterPro"/>
</dbReference>
<gene>
    <name evidence="5" type="primary">allA_2</name>
    <name evidence="5" type="ORF">LMG26858_03106</name>
</gene>
<dbReference type="EMBL" id="CADILG010000022">
    <property type="protein sequence ID" value="CAB3878580.1"/>
    <property type="molecule type" value="Genomic_DNA"/>
</dbReference>
<evidence type="ECO:0000256" key="2">
    <source>
        <dbReference type="ARBA" id="ARBA00022631"/>
    </source>
</evidence>
<dbReference type="GO" id="GO:0050385">
    <property type="term" value="F:ureidoglycolate lyase activity"/>
    <property type="evidence" value="ECO:0007669"/>
    <property type="project" value="UniProtKB-EC"/>
</dbReference>
<keyword evidence="3 5" id="KW-0456">Lyase</keyword>
<evidence type="ECO:0000256" key="3">
    <source>
        <dbReference type="ARBA" id="ARBA00023239"/>
    </source>
</evidence>
<dbReference type="InterPro" id="IPR047233">
    <property type="entry name" value="UAH_cupin"/>
</dbReference>
<dbReference type="InterPro" id="IPR024060">
    <property type="entry name" value="Ureidoglycolate_lyase_dom_sf"/>
</dbReference>
<dbReference type="Proteomes" id="UP000494117">
    <property type="component" value="Unassembled WGS sequence"/>
</dbReference>
<comment type="catalytic activity">
    <reaction evidence="4">
        <text>(S)-ureidoglycolate = urea + glyoxylate</text>
        <dbReference type="Rhea" id="RHEA:11304"/>
        <dbReference type="ChEBI" id="CHEBI:16199"/>
        <dbReference type="ChEBI" id="CHEBI:36655"/>
        <dbReference type="ChEBI" id="CHEBI:57296"/>
        <dbReference type="EC" id="4.3.2.3"/>
    </reaction>
</comment>
<keyword evidence="6" id="KW-1185">Reference proteome</keyword>
<dbReference type="PANTHER" id="PTHR21221">
    <property type="entry name" value="UREIDOGLYCOLATE HYDROLASE"/>
    <property type="match status" value="1"/>
</dbReference>
<dbReference type="SUPFAM" id="SSF51182">
    <property type="entry name" value="RmlC-like cupins"/>
    <property type="match status" value="1"/>
</dbReference>
<protein>
    <submittedName>
        <fullName evidence="5">Ureidoglycolate lyase</fullName>
        <ecNumber evidence="5">4.3.2.3</ecNumber>
    </submittedName>
</protein>
<dbReference type="GO" id="GO:0004848">
    <property type="term" value="F:ureidoglycolate hydrolase activity"/>
    <property type="evidence" value="ECO:0007669"/>
    <property type="project" value="InterPro"/>
</dbReference>
<evidence type="ECO:0000313" key="5">
    <source>
        <dbReference type="EMBL" id="CAB3878580.1"/>
    </source>
</evidence>
<dbReference type="InterPro" id="IPR011051">
    <property type="entry name" value="RmlC_Cupin_sf"/>
</dbReference>
<dbReference type="Pfam" id="PF04115">
    <property type="entry name" value="Ureidogly_lyase"/>
    <property type="match status" value="1"/>
</dbReference>
<dbReference type="AlphaFoldDB" id="A0A6S7DR80"/>
<comment type="subunit">
    <text evidence="1">Homodimer.</text>
</comment>
<name>A0A6S7DR80_9BURK</name>
<organism evidence="5 6">
    <name type="scientific">Achromobacter anxifer</name>
    <dbReference type="NCBI Taxonomy" id="1287737"/>
    <lineage>
        <taxon>Bacteria</taxon>
        <taxon>Pseudomonadati</taxon>
        <taxon>Pseudomonadota</taxon>
        <taxon>Betaproteobacteria</taxon>
        <taxon>Burkholderiales</taxon>
        <taxon>Alcaligenaceae</taxon>
        <taxon>Achromobacter</taxon>
    </lineage>
</organism>
<evidence type="ECO:0000313" key="6">
    <source>
        <dbReference type="Proteomes" id="UP000494117"/>
    </source>
</evidence>
<accession>A0A6S7DR80</accession>
<evidence type="ECO:0000256" key="4">
    <source>
        <dbReference type="ARBA" id="ARBA00047684"/>
    </source>
</evidence>
<dbReference type="CDD" id="cd20298">
    <property type="entry name" value="cupin_UAH"/>
    <property type="match status" value="1"/>
</dbReference>
<sequence length="169" mass="18329">MAPDAGGALRLIRPLPLTPEAFAPYGEVIAHQGSERRHHLTEPMRHGPEVTRHASWVSRVQAAAPGPVEIRLMERHRYAAQSFVPLTASPYLVVVAPTGADDLPDMARLEAFLASGSQGVCYRLGTWHHGLTVLQGPAEFLVLMGQTGRGDDDEFWQAPAPHALVSISD</sequence>
<reference evidence="5 6" key="1">
    <citation type="submission" date="2020-04" db="EMBL/GenBank/DDBJ databases">
        <authorList>
            <person name="De Canck E."/>
        </authorList>
    </citation>
    <scope>NUCLEOTIDE SEQUENCE [LARGE SCALE GENOMIC DNA]</scope>
    <source>
        <strain evidence="5 6">LMG 26858</strain>
    </source>
</reference>
<proteinExistence type="predicted"/>
<dbReference type="RefSeq" id="WP_246302254.1">
    <property type="nucleotide sequence ID" value="NZ_CADILG010000022.1"/>
</dbReference>
<dbReference type="InterPro" id="IPR007247">
    <property type="entry name" value="Ureidogly_lyase"/>
</dbReference>